<dbReference type="InterPro" id="IPR058054">
    <property type="entry name" value="Znf_MS1-like"/>
</dbReference>
<feature type="domain" description="Zinc finger PHD-type" evidence="6">
    <location>
        <begin position="599"/>
        <end position="645"/>
    </location>
</feature>
<dbReference type="InterPro" id="IPR011011">
    <property type="entry name" value="Znf_FYVE_PHD"/>
</dbReference>
<evidence type="ECO:0000256" key="5">
    <source>
        <dbReference type="ARBA" id="ARBA00023163"/>
    </source>
</evidence>
<evidence type="ECO:0000256" key="1">
    <source>
        <dbReference type="ARBA" id="ARBA00022723"/>
    </source>
</evidence>
<dbReference type="Pfam" id="PF25874">
    <property type="entry name" value="WHD_plant_repro"/>
    <property type="match status" value="1"/>
</dbReference>
<evidence type="ECO:0000256" key="2">
    <source>
        <dbReference type="ARBA" id="ARBA00022771"/>
    </source>
</evidence>
<dbReference type="GO" id="GO:0008270">
    <property type="term" value="F:zinc ion binding"/>
    <property type="evidence" value="ECO:0007669"/>
    <property type="project" value="UniProtKB-KW"/>
</dbReference>
<evidence type="ECO:0000313" key="8">
    <source>
        <dbReference type="Proteomes" id="UP001188597"/>
    </source>
</evidence>
<sequence>MAYFDQMGCKKRKRGERVFKFKTFGEQGHPVEFKGSFRQNVKSLLAFGNLGNSLCGGLASWSFQLEVHRNPPEHILLFVVEEPIEVSLNRHCKHCLHVGWGNHMICNKKYHFLVSSKETVATCFGYYEGNCNESYSGTAGKFNLVEFQGHVMHGVFHSNGFGHLLCINGVEMGSDLAGYQIMEFWDRLCTGLQARKVSLTDNSRKRSMDLRLLYGVAYSEPWFGRWGYKFGRGSFGVTQQMYRKAIQAIQNIPLCLLAQQFGNSSHDIPSMFSRYQTLSGHFLITLRDLLRFMLELKACLPSENGSIDTYHSGVLVDTTCRWSPKRVEMATRVIVEALKKAEFRWVSRQEVRDAARAYIGDTGLLDFVLKSLGNHVVGNYLVHRCLNPVTKVLEYCLEDISNGFFPSQEGSVTNDSELRTRYKITRAQLLKDMFCLYSHFLQEQKSMMNTGIFATTSLASRVILNSKYLIKEYCGKLPSLIQVGLGENSDVYCTIRVSHDGEVDEGRRKVIVPHECFMLRNNTTFNELMLEAEKSFKEIYFGLRNFSIKSIANLNAEGTDLVFKVVKVGGELVFEGSAGENGLNDEDVLEGFRRDSVVDCPCGAKYDDGERMVSCDVCEVWQHTWCVGIPDAAEIPSIYVCGRCEKDILEFPSLP</sequence>
<dbReference type="AlphaFoldDB" id="A0AA89AFH6"/>
<dbReference type="PANTHER" id="PTHR46201">
    <property type="entry name" value="PHD FINGER PROTEIN MALE MEIOCYTE DEATH 1-RELATED"/>
    <property type="match status" value="1"/>
</dbReference>
<keyword evidence="4" id="KW-0805">Transcription regulation</keyword>
<dbReference type="EMBL" id="JAVXUP010002735">
    <property type="protein sequence ID" value="KAK3001679.1"/>
    <property type="molecule type" value="Genomic_DNA"/>
</dbReference>
<keyword evidence="3" id="KW-0862">Zinc</keyword>
<dbReference type="Proteomes" id="UP001188597">
    <property type="component" value="Unassembled WGS sequence"/>
</dbReference>
<dbReference type="SMART" id="SM00249">
    <property type="entry name" value="PHD"/>
    <property type="match status" value="1"/>
</dbReference>
<comment type="caution">
    <text evidence="7">The sequence shown here is derived from an EMBL/GenBank/DDBJ whole genome shotgun (WGS) entry which is preliminary data.</text>
</comment>
<dbReference type="InterPro" id="IPR059080">
    <property type="entry name" value="WHD_PTC1"/>
</dbReference>
<dbReference type="InterPro" id="IPR001965">
    <property type="entry name" value="Znf_PHD"/>
</dbReference>
<dbReference type="InterPro" id="IPR057765">
    <property type="entry name" value="MS1-like_ubiquitin"/>
</dbReference>
<gene>
    <name evidence="7" type="ORF">RJ639_021882</name>
</gene>
<dbReference type="InterPro" id="IPR019786">
    <property type="entry name" value="Zinc_finger_PHD-type_CS"/>
</dbReference>
<dbReference type="Gene3D" id="3.30.40.10">
    <property type="entry name" value="Zinc/RING finger domain, C3HC4 (zinc finger)"/>
    <property type="match status" value="1"/>
</dbReference>
<organism evidence="7 8">
    <name type="scientific">Escallonia herrerae</name>
    <dbReference type="NCBI Taxonomy" id="1293975"/>
    <lineage>
        <taxon>Eukaryota</taxon>
        <taxon>Viridiplantae</taxon>
        <taxon>Streptophyta</taxon>
        <taxon>Embryophyta</taxon>
        <taxon>Tracheophyta</taxon>
        <taxon>Spermatophyta</taxon>
        <taxon>Magnoliopsida</taxon>
        <taxon>eudicotyledons</taxon>
        <taxon>Gunneridae</taxon>
        <taxon>Pentapetalae</taxon>
        <taxon>asterids</taxon>
        <taxon>campanulids</taxon>
        <taxon>Escalloniales</taxon>
        <taxon>Escalloniaceae</taxon>
        <taxon>Escallonia</taxon>
    </lineage>
</organism>
<evidence type="ECO:0000313" key="7">
    <source>
        <dbReference type="EMBL" id="KAK3001679.1"/>
    </source>
</evidence>
<protein>
    <recommendedName>
        <fullName evidence="6">Zinc finger PHD-type domain-containing protein</fullName>
    </recommendedName>
</protein>
<dbReference type="Pfam" id="PF00628">
    <property type="entry name" value="PHD"/>
    <property type="match status" value="1"/>
</dbReference>
<evidence type="ECO:0000259" key="6">
    <source>
        <dbReference type="SMART" id="SM00249"/>
    </source>
</evidence>
<evidence type="ECO:0000256" key="4">
    <source>
        <dbReference type="ARBA" id="ARBA00023015"/>
    </source>
</evidence>
<keyword evidence="2" id="KW-0863">Zinc-finger</keyword>
<dbReference type="InterPro" id="IPR013083">
    <property type="entry name" value="Znf_RING/FYVE/PHD"/>
</dbReference>
<reference evidence="7" key="1">
    <citation type="submission" date="2022-12" db="EMBL/GenBank/DDBJ databases">
        <title>Draft genome assemblies for two species of Escallonia (Escalloniales).</title>
        <authorList>
            <person name="Chanderbali A."/>
            <person name="Dervinis C."/>
            <person name="Anghel I."/>
            <person name="Soltis D."/>
            <person name="Soltis P."/>
            <person name="Zapata F."/>
        </authorList>
    </citation>
    <scope>NUCLEOTIDE SEQUENCE</scope>
    <source>
        <strain evidence="7">UCBG64.0493</strain>
        <tissue evidence="7">Leaf</tissue>
    </source>
</reference>
<name>A0AA89AFH6_9ASTE</name>
<dbReference type="Pfam" id="PF25565">
    <property type="entry name" value="Ubiquitin_At1g33420"/>
    <property type="match status" value="1"/>
</dbReference>
<dbReference type="SUPFAM" id="SSF57903">
    <property type="entry name" value="FYVE/PHD zinc finger"/>
    <property type="match status" value="1"/>
</dbReference>
<keyword evidence="8" id="KW-1185">Reference proteome</keyword>
<dbReference type="PANTHER" id="PTHR46201:SF1">
    <property type="entry name" value="PHD FINGER PROTEIN MALE STERILITY 1"/>
    <property type="match status" value="1"/>
</dbReference>
<dbReference type="InterPro" id="IPR019787">
    <property type="entry name" value="Znf_PHD-finger"/>
</dbReference>
<accession>A0AA89AFH6</accession>
<dbReference type="PROSITE" id="PS01359">
    <property type="entry name" value="ZF_PHD_1"/>
    <property type="match status" value="1"/>
</dbReference>
<keyword evidence="1" id="KW-0479">Metal-binding</keyword>
<keyword evidence="5" id="KW-0804">Transcription</keyword>
<evidence type="ECO:0000256" key="3">
    <source>
        <dbReference type="ARBA" id="ARBA00022833"/>
    </source>
</evidence>
<proteinExistence type="predicted"/>
<dbReference type="CDD" id="cd15556">
    <property type="entry name" value="PHD_MMD1_like"/>
    <property type="match status" value="1"/>
</dbReference>